<sequence>MPRPTRNRLSNVVSGLVGFTAAVVLLATNLGPDGGDVDRAADLPSGAENPLPAGDGPDPDAYSVGVGPEWNVLNWGPGPRAAVPSTFAMDTVVAGVTEQKVLVTTGANDDVAGADQVLNLSTSLDSAVSFLITERNAPVSALNMIRLEDGSLLSVDFIPEWTDSTQTAVNLLVRRSRDDGATWQVSRAPFTPPPGKVLGPMNRGLRVHREPMLLADGTIVQPAYTAYRGEPGSSIILQSTDGGASWTQRGQIPATAPGTNEVGWSYTTEGDLIAVLRTAESPPRLRVSRSADDGVTWTPAVPLLGPDGQQVVGIYPGVVLQPNGVLLLSTGRPDDRLYVSRDGTGRTWDEEQSVLVKYPSETGNGRYDGSSGNTSLVNVDSDRTVYIGDYCHVWGCKAYDEQYGVFASYVHAVTPGTGRIDLETKIHNGTASVTGTFVKRPNLRFPEQRPEGAFDGSSRPHAAAVLEARRGAPSMTIELDREYALDRIGLMLGSGQPLDATVSLSVDGTTWSEPVVVAEGTRDHAMRYTDIEPQQARYVRVTGAAGVTTPVTELELYAAGVDTFENDPLYGIPRGFVDSKNTTVSDQELGGSDSSSALRLWDKFLDDNAVATTVTPDADHQMTSFSFATNDYRGPFTFAVNGRDGDQATQPWRFRLVPGTTAQPAQTLEVSDGSAWTALGRLTTPIALNTWVPISVDTSADEATVTIGGQAFTTTTTAAPADVLSGVTFTTGDPIAYGMTFLIDDLAIH</sequence>
<dbReference type="InterPro" id="IPR036278">
    <property type="entry name" value="Sialidase_sf"/>
</dbReference>
<dbReference type="RefSeq" id="WP_046767317.1">
    <property type="nucleotide sequence ID" value="NZ_KQ061221.1"/>
</dbReference>
<dbReference type="Gene3D" id="2.120.10.10">
    <property type="match status" value="1"/>
</dbReference>
<keyword evidence="2" id="KW-0472">Membrane</keyword>
<dbReference type="OrthoDB" id="9813892at2"/>
<dbReference type="STRING" id="419479.SAMN04488563_3018"/>
<organism evidence="4 5">
    <name type="scientific">Jiangella alkaliphila</name>
    <dbReference type="NCBI Taxonomy" id="419479"/>
    <lineage>
        <taxon>Bacteria</taxon>
        <taxon>Bacillati</taxon>
        <taxon>Actinomycetota</taxon>
        <taxon>Actinomycetes</taxon>
        <taxon>Jiangellales</taxon>
        <taxon>Jiangellaceae</taxon>
        <taxon>Jiangella</taxon>
    </lineage>
</organism>
<feature type="transmembrane region" description="Helical" evidence="2">
    <location>
        <begin position="12"/>
        <end position="31"/>
    </location>
</feature>
<feature type="region of interest" description="Disordered" evidence="1">
    <location>
        <begin position="34"/>
        <end position="62"/>
    </location>
</feature>
<proteinExistence type="predicted"/>
<dbReference type="Gene3D" id="2.60.120.260">
    <property type="entry name" value="Galactose-binding domain-like"/>
    <property type="match status" value="1"/>
</dbReference>
<reference evidence="5" key="1">
    <citation type="submission" date="2016-10" db="EMBL/GenBank/DDBJ databases">
        <authorList>
            <person name="Varghese N."/>
            <person name="Submissions S."/>
        </authorList>
    </citation>
    <scope>NUCLEOTIDE SEQUENCE [LARGE SCALE GENOMIC DNA]</scope>
    <source>
        <strain evidence="5">DSM 45079</strain>
    </source>
</reference>
<feature type="compositionally biased region" description="Low complexity" evidence="1">
    <location>
        <begin position="52"/>
        <end position="61"/>
    </location>
</feature>
<dbReference type="AlphaFoldDB" id="A0A1H2JSU6"/>
<feature type="domain" description="Sialidase" evidence="3">
    <location>
        <begin position="168"/>
        <end position="350"/>
    </location>
</feature>
<dbReference type="SUPFAM" id="SSF49785">
    <property type="entry name" value="Galactose-binding domain-like"/>
    <property type="match status" value="1"/>
</dbReference>
<dbReference type="InterPro" id="IPR008979">
    <property type="entry name" value="Galactose-bd-like_sf"/>
</dbReference>
<keyword evidence="2" id="KW-1133">Transmembrane helix</keyword>
<keyword evidence="5" id="KW-1185">Reference proteome</keyword>
<dbReference type="InterPro" id="IPR011040">
    <property type="entry name" value="Sialidase"/>
</dbReference>
<evidence type="ECO:0000259" key="3">
    <source>
        <dbReference type="Pfam" id="PF13088"/>
    </source>
</evidence>
<evidence type="ECO:0000313" key="5">
    <source>
        <dbReference type="Proteomes" id="UP000182977"/>
    </source>
</evidence>
<evidence type="ECO:0000313" key="4">
    <source>
        <dbReference type="EMBL" id="SDU59251.1"/>
    </source>
</evidence>
<evidence type="ECO:0000256" key="2">
    <source>
        <dbReference type="SAM" id="Phobius"/>
    </source>
</evidence>
<protein>
    <submittedName>
        <fullName evidence="4">BNR repeat-like domain-containing protein</fullName>
    </submittedName>
</protein>
<dbReference type="CDD" id="cd15482">
    <property type="entry name" value="Sialidase_non-viral"/>
    <property type="match status" value="1"/>
</dbReference>
<dbReference type="Pfam" id="PF13088">
    <property type="entry name" value="BNR_2"/>
    <property type="match status" value="1"/>
</dbReference>
<dbReference type="EMBL" id="LT629791">
    <property type="protein sequence ID" value="SDU59251.1"/>
    <property type="molecule type" value="Genomic_DNA"/>
</dbReference>
<dbReference type="SUPFAM" id="SSF50939">
    <property type="entry name" value="Sialidases"/>
    <property type="match status" value="1"/>
</dbReference>
<dbReference type="Proteomes" id="UP000182977">
    <property type="component" value="Chromosome I"/>
</dbReference>
<evidence type="ECO:0000256" key="1">
    <source>
        <dbReference type="SAM" id="MobiDB-lite"/>
    </source>
</evidence>
<accession>A0A1H2JSU6</accession>
<name>A0A1H2JSU6_9ACTN</name>
<keyword evidence="2" id="KW-0812">Transmembrane</keyword>
<gene>
    <name evidence="4" type="ORF">SAMN04488563_3018</name>
</gene>